<evidence type="ECO:0000259" key="1">
    <source>
        <dbReference type="PROSITE" id="PS50191"/>
    </source>
</evidence>
<dbReference type="GO" id="GO:1902936">
    <property type="term" value="F:phosphatidylinositol bisphosphate binding"/>
    <property type="evidence" value="ECO:0007669"/>
    <property type="project" value="TreeGrafter"/>
</dbReference>
<reference evidence="2 3" key="1">
    <citation type="submission" date="2020-11" db="EMBL/GenBank/DDBJ databases">
        <authorList>
            <person name="Wallbank WR R."/>
            <person name="Pardo Diaz C."/>
            <person name="Kozak K."/>
            <person name="Martin S."/>
            <person name="Jiggins C."/>
            <person name="Moest M."/>
            <person name="Warren A I."/>
            <person name="Generalovic N T."/>
            <person name="Byers J.R.P. K."/>
            <person name="Montejo-Kovacevich G."/>
            <person name="Yen C E."/>
        </authorList>
    </citation>
    <scope>NUCLEOTIDE SEQUENCE [LARGE SCALE GENOMIC DNA]</scope>
</reference>
<dbReference type="SUPFAM" id="SSF52087">
    <property type="entry name" value="CRAL/TRIO domain"/>
    <property type="match status" value="1"/>
</dbReference>
<keyword evidence="3" id="KW-1185">Reference proteome</keyword>
<dbReference type="InterPro" id="IPR001251">
    <property type="entry name" value="CRAL-TRIO_dom"/>
</dbReference>
<dbReference type="InterPro" id="IPR036273">
    <property type="entry name" value="CRAL/TRIO_N_dom_sf"/>
</dbReference>
<dbReference type="EMBL" id="LR899012">
    <property type="protein sequence ID" value="CAD7088154.1"/>
    <property type="molecule type" value="Genomic_DNA"/>
</dbReference>
<dbReference type="PROSITE" id="PS50191">
    <property type="entry name" value="CRAL_TRIO"/>
    <property type="match status" value="1"/>
</dbReference>
<dbReference type="GO" id="GO:0016020">
    <property type="term" value="C:membrane"/>
    <property type="evidence" value="ECO:0007669"/>
    <property type="project" value="TreeGrafter"/>
</dbReference>
<dbReference type="Gene3D" id="3.40.525.10">
    <property type="entry name" value="CRAL-TRIO lipid binding domain"/>
    <property type="match status" value="1"/>
</dbReference>
<name>A0A7R8UWY2_HERIL</name>
<dbReference type="FunCoup" id="A0A7R8UWY2">
    <property type="interactions" value="20"/>
</dbReference>
<gene>
    <name evidence="2" type="ORF">HERILL_LOCUS10805</name>
</gene>
<dbReference type="Gene3D" id="1.10.8.20">
    <property type="entry name" value="N-terminal domain of phosphatidylinositol transfer protein sec14p"/>
    <property type="match status" value="1"/>
</dbReference>
<accession>A0A7R8UWY2</accession>
<protein>
    <recommendedName>
        <fullName evidence="1">CRAL-TRIO domain-containing protein</fullName>
    </recommendedName>
</protein>
<dbReference type="OrthoDB" id="6682367at2759"/>
<dbReference type="CDD" id="cd00170">
    <property type="entry name" value="SEC14"/>
    <property type="match status" value="1"/>
</dbReference>
<dbReference type="Gene3D" id="1.20.5.1200">
    <property type="entry name" value="Alpha-tocopherol transfer"/>
    <property type="match status" value="1"/>
</dbReference>
<feature type="domain" description="CRAL-TRIO" evidence="1">
    <location>
        <begin position="160"/>
        <end position="256"/>
    </location>
</feature>
<dbReference type="PANTHER" id="PTHR10174">
    <property type="entry name" value="ALPHA-TOCOPHEROL TRANSFER PROTEIN-RELATED"/>
    <property type="match status" value="1"/>
</dbReference>
<dbReference type="InterPro" id="IPR036865">
    <property type="entry name" value="CRAL-TRIO_dom_sf"/>
</dbReference>
<dbReference type="Proteomes" id="UP000594454">
    <property type="component" value="Chromosome 4"/>
</dbReference>
<dbReference type="PRINTS" id="PR00180">
    <property type="entry name" value="CRETINALDHBP"/>
</dbReference>
<proteinExistence type="predicted"/>
<dbReference type="InParanoid" id="A0A7R8UWY2"/>
<dbReference type="SUPFAM" id="SSF46938">
    <property type="entry name" value="CRAL/TRIO N-terminal domain"/>
    <property type="match status" value="1"/>
</dbReference>
<evidence type="ECO:0000313" key="2">
    <source>
        <dbReference type="EMBL" id="CAD7088154.1"/>
    </source>
</evidence>
<dbReference type="PANTHER" id="PTHR10174:SF216">
    <property type="entry name" value="CRAL-TRIO DOMAIN-CONTAINING PROTEIN-RELATED"/>
    <property type="match status" value="1"/>
</dbReference>
<dbReference type="Pfam" id="PF00650">
    <property type="entry name" value="CRAL_TRIO"/>
    <property type="match status" value="1"/>
</dbReference>
<dbReference type="AlphaFoldDB" id="A0A7R8UWY2"/>
<organism evidence="2 3">
    <name type="scientific">Hermetia illucens</name>
    <name type="common">Black soldier fly</name>
    <dbReference type="NCBI Taxonomy" id="343691"/>
    <lineage>
        <taxon>Eukaryota</taxon>
        <taxon>Metazoa</taxon>
        <taxon>Ecdysozoa</taxon>
        <taxon>Arthropoda</taxon>
        <taxon>Hexapoda</taxon>
        <taxon>Insecta</taxon>
        <taxon>Pterygota</taxon>
        <taxon>Neoptera</taxon>
        <taxon>Endopterygota</taxon>
        <taxon>Diptera</taxon>
        <taxon>Brachycera</taxon>
        <taxon>Stratiomyomorpha</taxon>
        <taxon>Stratiomyidae</taxon>
        <taxon>Hermetiinae</taxon>
        <taxon>Hermetia</taxon>
    </lineage>
</organism>
<evidence type="ECO:0000313" key="3">
    <source>
        <dbReference type="Proteomes" id="UP000594454"/>
    </source>
</evidence>
<sequence>MPFRPLPPILAKKAKEELNEDPARNEEDVRILREWIQKQPHIKARLDDQFLLTFVRASKHSLERAKKKIDLFYTIRTAIPEVFKNRVPDDPRIIELVRLGVFFFLPKPLYEGGPRVCLIRPGVSNPEKHRIYDCVRPGTIVHDLGLVNDDDLVVSGVVEIIDLSNVTMGHFLQFDAMFMKKMALLGGEGSTLRHKGTHFINVPPTFETVYNIFKTFMNEKQKSRLYVHGKNFESLYEHIPQKMLPKEYGGENGSFSQMIADMEKQFTDNKAYFVEENIYGTNEALRPADSKFNPEALFGVDGTFRKLEVD</sequence>